<dbReference type="Proteomes" id="UP000250241">
    <property type="component" value="Chromosome"/>
</dbReference>
<organism evidence="1 2">
    <name type="scientific">Rothia aeria</name>
    <dbReference type="NCBI Taxonomy" id="172042"/>
    <lineage>
        <taxon>Bacteria</taxon>
        <taxon>Bacillati</taxon>
        <taxon>Actinomycetota</taxon>
        <taxon>Actinomycetes</taxon>
        <taxon>Micrococcales</taxon>
        <taxon>Micrococcaceae</taxon>
        <taxon>Rothia</taxon>
    </lineage>
</organism>
<sequence>MNQKLWGKMVSLQATNIVYVPLEEALDGLKMVPQERWDEAAVLFGR</sequence>
<name>A0A2Z5R2E2_9MICC</name>
<evidence type="ECO:0000313" key="1">
    <source>
        <dbReference type="EMBL" id="BAV88927.1"/>
    </source>
</evidence>
<reference evidence="1 2" key="1">
    <citation type="submission" date="2016-10" db="EMBL/GenBank/DDBJ databases">
        <title>Genome sequence of Rothia aeria strain JCM11412.</title>
        <authorList>
            <person name="Nambu T."/>
        </authorList>
    </citation>
    <scope>NUCLEOTIDE SEQUENCE [LARGE SCALE GENOMIC DNA]</scope>
    <source>
        <strain evidence="1 2">JCM 11412</strain>
    </source>
</reference>
<keyword evidence="2" id="KW-1185">Reference proteome</keyword>
<evidence type="ECO:0000313" key="2">
    <source>
        <dbReference type="Proteomes" id="UP000250241"/>
    </source>
</evidence>
<keyword evidence="1" id="KW-0418">Kinase</keyword>
<dbReference type="KEGG" id="raj:RA11412_2628"/>
<dbReference type="EMBL" id="AP017895">
    <property type="protein sequence ID" value="BAV88927.1"/>
    <property type="molecule type" value="Genomic_DNA"/>
</dbReference>
<accession>A0A2Z5R2E2</accession>
<keyword evidence="1" id="KW-0808">Transferase</keyword>
<dbReference type="AlphaFoldDB" id="A0A2Z5R2E2"/>
<dbReference type="GO" id="GO:0016301">
    <property type="term" value="F:kinase activity"/>
    <property type="evidence" value="ECO:0007669"/>
    <property type="project" value="UniProtKB-KW"/>
</dbReference>
<proteinExistence type="predicted"/>
<gene>
    <name evidence="1" type="ORF">RA11412_2628</name>
</gene>
<protein>
    <submittedName>
        <fullName evidence="1">6-phosphofructokinase</fullName>
    </submittedName>
</protein>